<name>A0ABS2AV31_9ACTN</name>
<dbReference type="InterPro" id="IPR039420">
    <property type="entry name" value="WalR-like"/>
</dbReference>
<comment type="caution">
    <text evidence="10">The sequence shown here is derived from an EMBL/GenBank/DDBJ whole genome shotgun (WGS) entry which is preliminary data.</text>
</comment>
<dbReference type="CDD" id="cd00383">
    <property type="entry name" value="trans_reg_C"/>
    <property type="match status" value="1"/>
</dbReference>
<dbReference type="Pfam" id="PF00486">
    <property type="entry name" value="Trans_reg_C"/>
    <property type="match status" value="1"/>
</dbReference>
<feature type="modified residue" description="4-aspartylphosphate" evidence="6">
    <location>
        <position position="63"/>
    </location>
</feature>
<evidence type="ECO:0000256" key="5">
    <source>
        <dbReference type="ARBA" id="ARBA00023163"/>
    </source>
</evidence>
<evidence type="ECO:0000313" key="10">
    <source>
        <dbReference type="EMBL" id="MBM2623583.1"/>
    </source>
</evidence>
<accession>A0ABS2AV31</accession>
<sequence length="232" mass="25757">MSFAGMTQLAYEPAVLVVAPDPGLRGELSAELSGGGYQVTARPTGTAALRVLGERVVDLIVVDRDTPDLVRLGRRQAVFPARPPVLCVTACEFLGELVPVLGTRVEDYVTKPWHGAELLARAQVLLRHRGATAPASTLRHGDLLLDDVVRQAWRGERALDVTPTEYRLLRYLLLNAGRVLSKEQLADHVWGEDREDGTTERLVSRLRRKVDRTDPRLIHTHRGFGYRLGMGR</sequence>
<evidence type="ECO:0000256" key="2">
    <source>
        <dbReference type="ARBA" id="ARBA00023012"/>
    </source>
</evidence>
<gene>
    <name evidence="10" type="ORF">JIG36_49660</name>
</gene>
<feature type="DNA-binding region" description="OmpR/PhoB-type" evidence="7">
    <location>
        <begin position="135"/>
        <end position="230"/>
    </location>
</feature>
<dbReference type="SUPFAM" id="SSF46894">
    <property type="entry name" value="C-terminal effector domain of the bipartite response regulators"/>
    <property type="match status" value="1"/>
</dbReference>
<dbReference type="RefSeq" id="WP_203383935.1">
    <property type="nucleotide sequence ID" value="NZ_JAENHP010000038.1"/>
</dbReference>
<dbReference type="InterPro" id="IPR001789">
    <property type="entry name" value="Sig_transdc_resp-reg_receiver"/>
</dbReference>
<feature type="domain" description="OmpR/PhoB-type" evidence="9">
    <location>
        <begin position="135"/>
        <end position="230"/>
    </location>
</feature>
<evidence type="ECO:0000313" key="11">
    <source>
        <dbReference type="Proteomes" id="UP000632138"/>
    </source>
</evidence>
<dbReference type="InterPro" id="IPR016032">
    <property type="entry name" value="Sig_transdc_resp-reg_C-effctor"/>
</dbReference>
<dbReference type="Pfam" id="PF00072">
    <property type="entry name" value="Response_reg"/>
    <property type="match status" value="1"/>
</dbReference>
<keyword evidence="4 7" id="KW-0238">DNA-binding</keyword>
<dbReference type="Proteomes" id="UP000632138">
    <property type="component" value="Unassembled WGS sequence"/>
</dbReference>
<dbReference type="EMBL" id="JAENHP010000038">
    <property type="protein sequence ID" value="MBM2623583.1"/>
    <property type="molecule type" value="Genomic_DNA"/>
</dbReference>
<dbReference type="SMART" id="SM00448">
    <property type="entry name" value="REC"/>
    <property type="match status" value="1"/>
</dbReference>
<dbReference type="InterPro" id="IPR036388">
    <property type="entry name" value="WH-like_DNA-bd_sf"/>
</dbReference>
<protein>
    <submittedName>
        <fullName evidence="10">Response regulator transcription factor</fullName>
    </submittedName>
</protein>
<keyword evidence="11" id="KW-1185">Reference proteome</keyword>
<evidence type="ECO:0000256" key="6">
    <source>
        <dbReference type="PROSITE-ProRule" id="PRU00169"/>
    </source>
</evidence>
<organism evidence="10 11">
    <name type="scientific">Paractinoplanes ovalisporus</name>
    <dbReference type="NCBI Taxonomy" id="2810368"/>
    <lineage>
        <taxon>Bacteria</taxon>
        <taxon>Bacillati</taxon>
        <taxon>Actinomycetota</taxon>
        <taxon>Actinomycetes</taxon>
        <taxon>Micromonosporales</taxon>
        <taxon>Micromonosporaceae</taxon>
        <taxon>Paractinoplanes</taxon>
    </lineage>
</organism>
<dbReference type="PROSITE" id="PS51755">
    <property type="entry name" value="OMPR_PHOB"/>
    <property type="match status" value="1"/>
</dbReference>
<feature type="domain" description="Response regulatory" evidence="8">
    <location>
        <begin position="14"/>
        <end position="126"/>
    </location>
</feature>
<dbReference type="SUPFAM" id="SSF52172">
    <property type="entry name" value="CheY-like"/>
    <property type="match status" value="1"/>
</dbReference>
<reference evidence="10 11" key="1">
    <citation type="submission" date="2021-01" db="EMBL/GenBank/DDBJ databases">
        <title>Actinoplanes sp. nov. LDG1-06 isolated from lichen.</title>
        <authorList>
            <person name="Saeng-In P."/>
            <person name="Phongsopitanun W."/>
            <person name="Kanchanasin P."/>
            <person name="Yuki M."/>
            <person name="Kudo T."/>
            <person name="Ohkuma M."/>
            <person name="Tanasupawat S."/>
        </authorList>
    </citation>
    <scope>NUCLEOTIDE SEQUENCE [LARGE SCALE GENOMIC DNA]</scope>
    <source>
        <strain evidence="10 11">LDG1-06</strain>
    </source>
</reference>
<keyword evidence="1 6" id="KW-0597">Phosphoprotein</keyword>
<proteinExistence type="predicted"/>
<dbReference type="Gene3D" id="3.40.50.2300">
    <property type="match status" value="1"/>
</dbReference>
<dbReference type="Gene3D" id="1.10.10.10">
    <property type="entry name" value="Winged helix-like DNA-binding domain superfamily/Winged helix DNA-binding domain"/>
    <property type="match status" value="1"/>
</dbReference>
<evidence type="ECO:0000256" key="3">
    <source>
        <dbReference type="ARBA" id="ARBA00023015"/>
    </source>
</evidence>
<evidence type="ECO:0000256" key="4">
    <source>
        <dbReference type="ARBA" id="ARBA00023125"/>
    </source>
</evidence>
<keyword evidence="3" id="KW-0805">Transcription regulation</keyword>
<dbReference type="InterPro" id="IPR001867">
    <property type="entry name" value="OmpR/PhoB-type_DNA-bd"/>
</dbReference>
<dbReference type="SMART" id="SM00862">
    <property type="entry name" value="Trans_reg_C"/>
    <property type="match status" value="1"/>
</dbReference>
<dbReference type="PANTHER" id="PTHR48111:SF1">
    <property type="entry name" value="TWO-COMPONENT RESPONSE REGULATOR ORR33"/>
    <property type="match status" value="1"/>
</dbReference>
<dbReference type="PANTHER" id="PTHR48111">
    <property type="entry name" value="REGULATOR OF RPOS"/>
    <property type="match status" value="1"/>
</dbReference>
<keyword evidence="2" id="KW-0902">Two-component regulatory system</keyword>
<evidence type="ECO:0000259" key="8">
    <source>
        <dbReference type="PROSITE" id="PS50110"/>
    </source>
</evidence>
<keyword evidence="5" id="KW-0804">Transcription</keyword>
<dbReference type="PROSITE" id="PS50110">
    <property type="entry name" value="RESPONSE_REGULATORY"/>
    <property type="match status" value="1"/>
</dbReference>
<evidence type="ECO:0000259" key="9">
    <source>
        <dbReference type="PROSITE" id="PS51755"/>
    </source>
</evidence>
<dbReference type="InterPro" id="IPR011006">
    <property type="entry name" value="CheY-like_superfamily"/>
</dbReference>
<evidence type="ECO:0000256" key="1">
    <source>
        <dbReference type="ARBA" id="ARBA00022553"/>
    </source>
</evidence>
<evidence type="ECO:0000256" key="7">
    <source>
        <dbReference type="PROSITE-ProRule" id="PRU01091"/>
    </source>
</evidence>